<reference evidence="1 2" key="1">
    <citation type="journal article" date="2015" name="Stand. Genomic Sci.">
        <title>Genomic Encyclopedia of Bacterial and Archaeal Type Strains, Phase III: the genomes of soil and plant-associated and newly described type strains.</title>
        <authorList>
            <person name="Whitman W.B."/>
            <person name="Woyke T."/>
            <person name="Klenk H.P."/>
            <person name="Zhou Y."/>
            <person name="Lilburn T.G."/>
            <person name="Beck B.J."/>
            <person name="De Vos P."/>
            <person name="Vandamme P."/>
            <person name="Eisen J.A."/>
            <person name="Garrity G."/>
            <person name="Hugenholtz P."/>
            <person name="Kyrpides N.C."/>
        </authorList>
    </citation>
    <scope>NUCLEOTIDE SEQUENCE [LARGE SCALE GENOMIC DNA]</scope>
    <source>
        <strain evidence="1 2">CGMCC 1.10116</strain>
    </source>
</reference>
<keyword evidence="1" id="KW-0808">Transferase</keyword>
<organism evidence="1 2">
    <name type="scientific">Halalkalibacter nanhaiisediminis</name>
    <dbReference type="NCBI Taxonomy" id="688079"/>
    <lineage>
        <taxon>Bacteria</taxon>
        <taxon>Bacillati</taxon>
        <taxon>Bacillota</taxon>
        <taxon>Bacilli</taxon>
        <taxon>Bacillales</taxon>
        <taxon>Bacillaceae</taxon>
        <taxon>Halalkalibacter</taxon>
    </lineage>
</organism>
<dbReference type="RefSeq" id="WP_144451479.1">
    <property type="nucleotide sequence ID" value="NZ_VLKZ01000011.1"/>
</dbReference>
<dbReference type="EMBL" id="VLKZ01000011">
    <property type="protein sequence ID" value="TWI53974.1"/>
    <property type="molecule type" value="Genomic_DNA"/>
</dbReference>
<dbReference type="AlphaFoldDB" id="A0A562QB71"/>
<accession>A0A562QB71</accession>
<dbReference type="Gene3D" id="3.90.550.10">
    <property type="entry name" value="Spore Coat Polysaccharide Biosynthesis Protein SpsA, Chain A"/>
    <property type="match status" value="1"/>
</dbReference>
<evidence type="ECO:0000313" key="2">
    <source>
        <dbReference type="Proteomes" id="UP000315711"/>
    </source>
</evidence>
<dbReference type="Proteomes" id="UP000315711">
    <property type="component" value="Unassembled WGS sequence"/>
</dbReference>
<dbReference type="SUPFAM" id="SSF53448">
    <property type="entry name" value="Nucleotide-diphospho-sugar transferases"/>
    <property type="match status" value="2"/>
</dbReference>
<sequence>MKHYYCSTFSKDYAYKGLLLYNSIEQHDKDFNFFMICLHEEAKNLFEKMNLANAIIISLEEVEKEDKELLSVKSSRNDKEYIWTSKASVCLYLLNHFQEIDHIVWLDGDTFFLSNPDPIFTEWGDYSVTLTGEKWLEEHSMLGETNGIYNTGFMGFKRDEYSMECLHWFREKLIEWCFDRWEKGRWSDQVYANDWPDRFQNVGVIENVGVNLTPYIINYKLLESPVIKTDQDILINNEKIIFFHFYGFKYYDGNVFDICNYVMNCRDDVTKHIYIPYINASITMIDKIKDVDVDGDFVQEKDVKDYHIRNYFNLDINVSTEEEKYNICTIMGKETLEQVLAFYNSLKLNTPNFQLWICCLDDTTYSYLNKLCLDHVILISLKNIEGNELLSIKDTRNSNEYFRTLKSSFISYVFKNNYQVNSIVYTDADHNFVTDYNRIFAELKQKNSILIVNRSISVEEEKKYGVYDAGLIGFKRNEIGLECLYQWKKDCIQWCFNKVEEDRWLEQKYLEKWPHLFSGVKVMEIPTRTPELEK</sequence>
<protein>
    <submittedName>
        <fullName evidence="1">Lipopolysaccharide biosynthesis glycosyltransferase</fullName>
    </submittedName>
</protein>
<evidence type="ECO:0000313" key="1">
    <source>
        <dbReference type="EMBL" id="TWI53974.1"/>
    </source>
</evidence>
<dbReference type="GO" id="GO:0016757">
    <property type="term" value="F:glycosyltransferase activity"/>
    <property type="evidence" value="ECO:0007669"/>
    <property type="project" value="InterPro"/>
</dbReference>
<dbReference type="InterPro" id="IPR002495">
    <property type="entry name" value="Glyco_trans_8"/>
</dbReference>
<dbReference type="Pfam" id="PF01501">
    <property type="entry name" value="Glyco_transf_8"/>
    <property type="match status" value="1"/>
</dbReference>
<proteinExistence type="predicted"/>
<keyword evidence="2" id="KW-1185">Reference proteome</keyword>
<name>A0A562QB71_9BACI</name>
<comment type="caution">
    <text evidence="1">The sequence shown here is derived from an EMBL/GenBank/DDBJ whole genome shotgun (WGS) entry which is preliminary data.</text>
</comment>
<gene>
    <name evidence="1" type="ORF">IQ10_03284</name>
</gene>
<dbReference type="InterPro" id="IPR029044">
    <property type="entry name" value="Nucleotide-diphossugar_trans"/>
</dbReference>
<dbReference type="OrthoDB" id="186344at2"/>